<evidence type="ECO:0000313" key="1">
    <source>
        <dbReference type="EMBL" id="VFU06980.1"/>
    </source>
</evidence>
<name>A0A4U8YW44_METTU</name>
<dbReference type="EMBL" id="LR536450">
    <property type="protein sequence ID" value="VFU06980.1"/>
    <property type="molecule type" value="Genomic_DNA"/>
</dbReference>
<sequence length="76" mass="8890">MSERRSKTNSVDEIIQNLRNFYLSSIRTLVFIIYRRYRSGALALKRSRQCCIGFEVLSSSSGPRRRQNGWLLSFSI</sequence>
<dbReference type="KEGG" id="mtun:MTUNDRAET4_0087"/>
<organism evidence="1 2">
    <name type="scientific">Methylocella tundrae</name>
    <dbReference type="NCBI Taxonomy" id="227605"/>
    <lineage>
        <taxon>Bacteria</taxon>
        <taxon>Pseudomonadati</taxon>
        <taxon>Pseudomonadota</taxon>
        <taxon>Alphaproteobacteria</taxon>
        <taxon>Hyphomicrobiales</taxon>
        <taxon>Beijerinckiaceae</taxon>
        <taxon>Methylocella</taxon>
    </lineage>
</organism>
<proteinExistence type="predicted"/>
<reference evidence="1 2" key="1">
    <citation type="submission" date="2019-03" db="EMBL/GenBank/DDBJ databases">
        <authorList>
            <person name="Kox A.R. M."/>
        </authorList>
    </citation>
    <scope>NUCLEOTIDE SEQUENCE [LARGE SCALE GENOMIC DNA]</scope>
    <source>
        <strain evidence="1">MTUNDRAET4 annotated genome</strain>
    </source>
</reference>
<gene>
    <name evidence="1" type="ORF">MTUNDRAET4_0087</name>
</gene>
<evidence type="ECO:0000313" key="2">
    <source>
        <dbReference type="Proteomes" id="UP000294360"/>
    </source>
</evidence>
<accession>A0A4U8YW44</accession>
<dbReference type="AlphaFoldDB" id="A0A4U8YW44"/>
<dbReference type="Proteomes" id="UP000294360">
    <property type="component" value="Chromosome"/>
</dbReference>
<protein>
    <submittedName>
        <fullName evidence="1">Uncharacterized protein</fullName>
    </submittedName>
</protein>